<gene>
    <name evidence="7" type="ORF">MNEG_3607</name>
</gene>
<evidence type="ECO:0000313" key="7">
    <source>
        <dbReference type="EMBL" id="KIZ04352.1"/>
    </source>
</evidence>
<dbReference type="Pfam" id="PF01753">
    <property type="entry name" value="zf-MYND"/>
    <property type="match status" value="1"/>
</dbReference>
<feature type="domain" description="MYND-type" evidence="6">
    <location>
        <begin position="445"/>
        <end position="488"/>
    </location>
</feature>
<dbReference type="RefSeq" id="XP_013903371.1">
    <property type="nucleotide sequence ID" value="XM_014047917.1"/>
</dbReference>
<dbReference type="PROSITE" id="PS50865">
    <property type="entry name" value="ZF_MYND_2"/>
    <property type="match status" value="1"/>
</dbReference>
<keyword evidence="3" id="KW-0862">Zinc</keyword>
<dbReference type="OrthoDB" id="432970at2759"/>
<evidence type="ECO:0000256" key="4">
    <source>
        <dbReference type="PROSITE-ProRule" id="PRU00134"/>
    </source>
</evidence>
<dbReference type="SUPFAM" id="SSF144232">
    <property type="entry name" value="HIT/MYND zinc finger-like"/>
    <property type="match status" value="1"/>
</dbReference>
<sequence length="494" mass="49102">MEGVTRDLVKALKHKDKAATETAVRRFAERWARAVTADRAHAATRLLATAGAATGAAAEVLLALSLEERRAGKRISLAAAAASAGGGGAAAALVKVAGSWPGAAGGADAGPAAAGALGADATRAQAVAAARLLGLAAAPPSMSAVMGGYAMGGVRNPDPYDAAWSVAAASAGALPAITQLLPALGASIDGVEAAAAGCDLLTGALSAGDAGRAAVPPEQQAALQGAAYDALFGALAGESDGRAARGASEALGDMLCCVPTALFALPRHPGALEKLAAAVGDSPQGNSLPSFAAARVITVVAAGFAGADKALQAEYTSRVSAAGGAGRDHTPGVEAEAGLGFIKDKAEDAEERAAAAAALEVLKAAPGTYDKRLEEMAAQNGGGCCGHDHDYGHGHGHHHHHHHHGHDHGHHHHHHHHDHHDHSHCGGHGHGSCGHDHGAAAPQACAQCGGASGAGSRLRRCTGSCGGAAAYCSTQCQKEHWPSHKAQCRALKKK</sequence>
<keyword evidence="1" id="KW-0479">Metal-binding</keyword>
<dbReference type="Gene3D" id="6.10.140.2220">
    <property type="match status" value="1"/>
</dbReference>
<dbReference type="GeneID" id="25736485"/>
<evidence type="ECO:0000256" key="3">
    <source>
        <dbReference type="ARBA" id="ARBA00022833"/>
    </source>
</evidence>
<keyword evidence="2 4" id="KW-0863">Zinc-finger</keyword>
<dbReference type="AlphaFoldDB" id="A0A0D2MV02"/>
<feature type="compositionally biased region" description="Basic residues" evidence="5">
    <location>
        <begin position="394"/>
        <end position="419"/>
    </location>
</feature>
<dbReference type="Proteomes" id="UP000054498">
    <property type="component" value="Unassembled WGS sequence"/>
</dbReference>
<evidence type="ECO:0000259" key="6">
    <source>
        <dbReference type="PROSITE" id="PS50865"/>
    </source>
</evidence>
<keyword evidence="8" id="KW-1185">Reference proteome</keyword>
<evidence type="ECO:0000256" key="1">
    <source>
        <dbReference type="ARBA" id="ARBA00022723"/>
    </source>
</evidence>
<dbReference type="STRING" id="145388.A0A0D2MV02"/>
<evidence type="ECO:0000313" key="8">
    <source>
        <dbReference type="Proteomes" id="UP000054498"/>
    </source>
</evidence>
<name>A0A0D2MV02_9CHLO</name>
<accession>A0A0D2MV02</accession>
<reference evidence="7 8" key="1">
    <citation type="journal article" date="2013" name="BMC Genomics">
        <title>Reconstruction of the lipid metabolism for the microalga Monoraphidium neglectum from its genome sequence reveals characteristics suitable for biofuel production.</title>
        <authorList>
            <person name="Bogen C."/>
            <person name="Al-Dilaimi A."/>
            <person name="Albersmeier A."/>
            <person name="Wichmann J."/>
            <person name="Grundmann M."/>
            <person name="Rupp O."/>
            <person name="Lauersen K.J."/>
            <person name="Blifernez-Klassen O."/>
            <person name="Kalinowski J."/>
            <person name="Goesmann A."/>
            <person name="Mussgnug J.H."/>
            <person name="Kruse O."/>
        </authorList>
    </citation>
    <scope>NUCLEOTIDE SEQUENCE [LARGE SCALE GENOMIC DNA]</scope>
    <source>
        <strain evidence="7 8">SAG 48.87</strain>
    </source>
</reference>
<protein>
    <recommendedName>
        <fullName evidence="6">MYND-type domain-containing protein</fullName>
    </recommendedName>
</protein>
<evidence type="ECO:0000256" key="5">
    <source>
        <dbReference type="SAM" id="MobiDB-lite"/>
    </source>
</evidence>
<proteinExistence type="predicted"/>
<organism evidence="7 8">
    <name type="scientific">Monoraphidium neglectum</name>
    <dbReference type="NCBI Taxonomy" id="145388"/>
    <lineage>
        <taxon>Eukaryota</taxon>
        <taxon>Viridiplantae</taxon>
        <taxon>Chlorophyta</taxon>
        <taxon>core chlorophytes</taxon>
        <taxon>Chlorophyceae</taxon>
        <taxon>CS clade</taxon>
        <taxon>Sphaeropleales</taxon>
        <taxon>Selenastraceae</taxon>
        <taxon>Monoraphidium</taxon>
    </lineage>
</organism>
<dbReference type="EMBL" id="KK100679">
    <property type="protein sequence ID" value="KIZ04352.1"/>
    <property type="molecule type" value="Genomic_DNA"/>
</dbReference>
<feature type="region of interest" description="Disordered" evidence="5">
    <location>
        <begin position="394"/>
        <end position="433"/>
    </location>
</feature>
<dbReference type="KEGG" id="mng:MNEG_3607"/>
<dbReference type="InterPro" id="IPR002893">
    <property type="entry name" value="Znf_MYND"/>
</dbReference>
<evidence type="ECO:0000256" key="2">
    <source>
        <dbReference type="ARBA" id="ARBA00022771"/>
    </source>
</evidence>
<dbReference type="GO" id="GO:0008270">
    <property type="term" value="F:zinc ion binding"/>
    <property type="evidence" value="ECO:0007669"/>
    <property type="project" value="UniProtKB-KW"/>
</dbReference>